<dbReference type="STRING" id="225324.SAMN02745126_05288"/>
<organism evidence="1 2">
    <name type="scientific">Enhydrobacter aerosaccus</name>
    <dbReference type="NCBI Taxonomy" id="225324"/>
    <lineage>
        <taxon>Bacteria</taxon>
        <taxon>Pseudomonadati</taxon>
        <taxon>Pseudomonadota</taxon>
        <taxon>Alphaproteobacteria</taxon>
        <taxon>Hyphomicrobiales</taxon>
        <taxon>Enhydrobacter</taxon>
    </lineage>
</organism>
<dbReference type="AlphaFoldDB" id="A0A1T4SWU9"/>
<proteinExistence type="predicted"/>
<keyword evidence="2" id="KW-1185">Reference proteome</keyword>
<gene>
    <name evidence="1" type="ORF">SAMN02745126_05288</name>
</gene>
<dbReference type="Proteomes" id="UP000190092">
    <property type="component" value="Unassembled WGS sequence"/>
</dbReference>
<name>A0A1T4SWU9_9HYPH</name>
<sequence length="155" mass="16629">MSLTLVLEAQPPSPSALARRVSVTAVDRVIAVTHLPARARAAVIGRHTLPFVIALMDRGCACVRSLRPDVAMPDCEAVDLAWIVDVASEPELDWALEAARRRTGGKGRVVVEGSGCLSCRAIERRARTARLDVISFDHRAQRVVLAATTPLAMAA</sequence>
<dbReference type="OrthoDB" id="7375839at2"/>
<dbReference type="RefSeq" id="WP_139374103.1">
    <property type="nucleotide sequence ID" value="NZ_FUWJ01000010.1"/>
</dbReference>
<accession>A0A1T4SWU9</accession>
<reference evidence="2" key="1">
    <citation type="submission" date="2017-02" db="EMBL/GenBank/DDBJ databases">
        <authorList>
            <person name="Varghese N."/>
            <person name="Submissions S."/>
        </authorList>
    </citation>
    <scope>NUCLEOTIDE SEQUENCE [LARGE SCALE GENOMIC DNA]</scope>
    <source>
        <strain evidence="2">ATCC 27094</strain>
    </source>
</reference>
<evidence type="ECO:0000313" key="2">
    <source>
        <dbReference type="Proteomes" id="UP000190092"/>
    </source>
</evidence>
<dbReference type="EMBL" id="FUWJ01000010">
    <property type="protein sequence ID" value="SKA32626.1"/>
    <property type="molecule type" value="Genomic_DNA"/>
</dbReference>
<protein>
    <submittedName>
        <fullName evidence="1">Uncharacterized protein</fullName>
    </submittedName>
</protein>
<evidence type="ECO:0000313" key="1">
    <source>
        <dbReference type="EMBL" id="SKA32626.1"/>
    </source>
</evidence>